<organism evidence="1 2">
    <name type="scientific">Portunus trituberculatus</name>
    <name type="common">Swimming crab</name>
    <name type="synonym">Neptunus trituberculatus</name>
    <dbReference type="NCBI Taxonomy" id="210409"/>
    <lineage>
        <taxon>Eukaryota</taxon>
        <taxon>Metazoa</taxon>
        <taxon>Ecdysozoa</taxon>
        <taxon>Arthropoda</taxon>
        <taxon>Crustacea</taxon>
        <taxon>Multicrustacea</taxon>
        <taxon>Malacostraca</taxon>
        <taxon>Eumalacostraca</taxon>
        <taxon>Eucarida</taxon>
        <taxon>Decapoda</taxon>
        <taxon>Pleocyemata</taxon>
        <taxon>Brachyura</taxon>
        <taxon>Eubrachyura</taxon>
        <taxon>Portunoidea</taxon>
        <taxon>Portunidae</taxon>
        <taxon>Portuninae</taxon>
        <taxon>Portunus</taxon>
    </lineage>
</organism>
<dbReference type="Proteomes" id="UP000324222">
    <property type="component" value="Unassembled WGS sequence"/>
</dbReference>
<protein>
    <submittedName>
        <fullName evidence="1">Uncharacterized protein</fullName>
    </submittedName>
</protein>
<evidence type="ECO:0000313" key="2">
    <source>
        <dbReference type="Proteomes" id="UP000324222"/>
    </source>
</evidence>
<evidence type="ECO:0000313" key="1">
    <source>
        <dbReference type="EMBL" id="MPC90169.1"/>
    </source>
</evidence>
<name>A0A5B7J5Z4_PORTR</name>
<gene>
    <name evidence="1" type="ORF">E2C01_085142</name>
</gene>
<comment type="caution">
    <text evidence="1">The sequence shown here is derived from an EMBL/GenBank/DDBJ whole genome shotgun (WGS) entry which is preliminary data.</text>
</comment>
<dbReference type="EMBL" id="VSRR010083476">
    <property type="protein sequence ID" value="MPC90169.1"/>
    <property type="molecule type" value="Genomic_DNA"/>
</dbReference>
<keyword evidence="2" id="KW-1185">Reference proteome</keyword>
<accession>A0A5B7J5Z4</accession>
<proteinExistence type="predicted"/>
<dbReference type="AlphaFoldDB" id="A0A5B7J5Z4"/>
<reference evidence="1 2" key="1">
    <citation type="submission" date="2019-05" db="EMBL/GenBank/DDBJ databases">
        <title>Another draft genome of Portunus trituberculatus and its Hox gene families provides insights of decapod evolution.</title>
        <authorList>
            <person name="Jeong J.-H."/>
            <person name="Song I."/>
            <person name="Kim S."/>
            <person name="Choi T."/>
            <person name="Kim D."/>
            <person name="Ryu S."/>
            <person name="Kim W."/>
        </authorList>
    </citation>
    <scope>NUCLEOTIDE SEQUENCE [LARGE SCALE GENOMIC DNA]</scope>
    <source>
        <tissue evidence="1">Muscle</tissue>
    </source>
</reference>
<sequence>MLRKDSQYPTAHQPLDRLRYTCEVSSIVALYWDIDEAAKRCLLVECTGQPRTHPTEADTEVFGY</sequence>